<dbReference type="InterPro" id="IPR036894">
    <property type="entry name" value="YbaB-like_sf"/>
</dbReference>
<dbReference type="EMBL" id="VDFW01000019">
    <property type="protein sequence ID" value="TNC23605.1"/>
    <property type="molecule type" value="Genomic_DNA"/>
</dbReference>
<dbReference type="Proteomes" id="UP000305546">
    <property type="component" value="Unassembled WGS sequence"/>
</dbReference>
<dbReference type="AlphaFoldDB" id="A0A5C4LZ53"/>
<protein>
    <submittedName>
        <fullName evidence="1">YbaB/EbfC family nucleoid-associated protein</fullName>
    </submittedName>
</protein>
<sequence>MTITGSARRDGISVEVLPGGALRAVELTAEALEHGGPALARTILALVGEAAAQANQRAKHAMAGVLGGLSQDELTRLGLTQEESLTEVAEATTPEHWRV</sequence>
<evidence type="ECO:0000313" key="1">
    <source>
        <dbReference type="EMBL" id="TNC23605.1"/>
    </source>
</evidence>
<dbReference type="Pfam" id="PF02575">
    <property type="entry name" value="YbaB_DNA_bd"/>
    <property type="match status" value="1"/>
</dbReference>
<dbReference type="InterPro" id="IPR004401">
    <property type="entry name" value="YbaB/EbfC"/>
</dbReference>
<comment type="caution">
    <text evidence="1">The sequence shown here is derived from an EMBL/GenBank/DDBJ whole genome shotgun (WGS) entry which is preliminary data.</text>
</comment>
<dbReference type="SUPFAM" id="SSF82607">
    <property type="entry name" value="YbaB-like"/>
    <property type="match status" value="1"/>
</dbReference>
<reference evidence="1 2" key="1">
    <citation type="submission" date="2019-06" db="EMBL/GenBank/DDBJ databases">
        <title>Amycolatopsis alkalitolerans sp. nov., isolated from Gastrodia elata Blume.</title>
        <authorList>
            <person name="Narsing Rao M.P."/>
            <person name="Li W.J."/>
        </authorList>
    </citation>
    <scope>NUCLEOTIDE SEQUENCE [LARGE SCALE GENOMIC DNA]</scope>
    <source>
        <strain evidence="1 2">SYSUP0005</strain>
    </source>
</reference>
<organism evidence="1 2">
    <name type="scientific">Amycolatopsis alkalitolerans</name>
    <dbReference type="NCBI Taxonomy" id="2547244"/>
    <lineage>
        <taxon>Bacteria</taxon>
        <taxon>Bacillati</taxon>
        <taxon>Actinomycetota</taxon>
        <taxon>Actinomycetes</taxon>
        <taxon>Pseudonocardiales</taxon>
        <taxon>Pseudonocardiaceae</taxon>
        <taxon>Amycolatopsis</taxon>
    </lineage>
</organism>
<proteinExistence type="predicted"/>
<accession>A0A5C4LZ53</accession>
<dbReference type="GO" id="GO:0003677">
    <property type="term" value="F:DNA binding"/>
    <property type="evidence" value="ECO:0007669"/>
    <property type="project" value="InterPro"/>
</dbReference>
<gene>
    <name evidence="1" type="ORF">FG385_21525</name>
</gene>
<keyword evidence="2" id="KW-1185">Reference proteome</keyword>
<dbReference type="Gene3D" id="3.30.1310.10">
    <property type="entry name" value="Nucleoid-associated protein YbaB-like domain"/>
    <property type="match status" value="1"/>
</dbReference>
<evidence type="ECO:0000313" key="2">
    <source>
        <dbReference type="Proteomes" id="UP000305546"/>
    </source>
</evidence>
<name>A0A5C4LZ53_9PSEU</name>
<dbReference type="RefSeq" id="WP_139098562.1">
    <property type="nucleotide sequence ID" value="NZ_VDFW01000019.1"/>
</dbReference>
<dbReference type="OrthoDB" id="3695357at2"/>